<keyword evidence="1 2" id="KW-0732">Signal</keyword>
<dbReference type="PANTHER" id="PTHR44103:SF1">
    <property type="entry name" value="PROPROTEIN CONVERTASE P"/>
    <property type="match status" value="1"/>
</dbReference>
<keyword evidence="4" id="KW-1185">Reference proteome</keyword>
<reference evidence="3 4" key="1">
    <citation type="submission" date="2022-01" db="EMBL/GenBank/DDBJ databases">
        <title>Whole genome-based taxonomy of the Shewanellaceae.</title>
        <authorList>
            <person name="Martin-Rodriguez A.J."/>
        </authorList>
    </citation>
    <scope>NUCLEOTIDE SEQUENCE [LARGE SCALE GENOMIC DNA]</scope>
    <source>
        <strain evidence="3 4">DSM 17177</strain>
    </source>
</reference>
<evidence type="ECO:0000313" key="4">
    <source>
        <dbReference type="Proteomes" id="UP001203423"/>
    </source>
</evidence>
<evidence type="ECO:0000313" key="3">
    <source>
        <dbReference type="EMBL" id="MCL1123651.1"/>
    </source>
</evidence>
<evidence type="ECO:0000256" key="1">
    <source>
        <dbReference type="ARBA" id="ARBA00022729"/>
    </source>
</evidence>
<dbReference type="RefSeq" id="WP_248938937.1">
    <property type="nucleotide sequence ID" value="NZ_JAKIKS010000009.1"/>
</dbReference>
<dbReference type="SUPFAM" id="SSF69318">
    <property type="entry name" value="Integrin alpha N-terminal domain"/>
    <property type="match status" value="1"/>
</dbReference>
<dbReference type="Proteomes" id="UP001203423">
    <property type="component" value="Unassembled WGS sequence"/>
</dbReference>
<protein>
    <submittedName>
        <fullName evidence="3">VCBS repeat-containing protein</fullName>
    </submittedName>
</protein>
<comment type="caution">
    <text evidence="3">The sequence shown here is derived from an EMBL/GenBank/DDBJ whole genome shotgun (WGS) entry which is preliminary data.</text>
</comment>
<feature type="chain" id="PRO_5046113112" evidence="2">
    <location>
        <begin position="19"/>
        <end position="492"/>
    </location>
</feature>
<dbReference type="PANTHER" id="PTHR44103">
    <property type="entry name" value="PROPROTEIN CONVERTASE P"/>
    <property type="match status" value="1"/>
</dbReference>
<dbReference type="Gene3D" id="2.130.10.130">
    <property type="entry name" value="Integrin alpha, N-terminal"/>
    <property type="match status" value="2"/>
</dbReference>
<dbReference type="InterPro" id="IPR028994">
    <property type="entry name" value="Integrin_alpha_N"/>
</dbReference>
<proteinExistence type="predicted"/>
<feature type="signal peptide" evidence="2">
    <location>
        <begin position="1"/>
        <end position="18"/>
    </location>
</feature>
<dbReference type="EMBL" id="JAKIKS010000009">
    <property type="protein sequence ID" value="MCL1123651.1"/>
    <property type="molecule type" value="Genomic_DNA"/>
</dbReference>
<dbReference type="InterPro" id="IPR013517">
    <property type="entry name" value="FG-GAP"/>
</dbReference>
<gene>
    <name evidence="3" type="ORF">L2764_03915</name>
</gene>
<evidence type="ECO:0000256" key="2">
    <source>
        <dbReference type="SAM" id="SignalP"/>
    </source>
</evidence>
<accession>A0ABT0L923</accession>
<dbReference type="Pfam" id="PF13517">
    <property type="entry name" value="FG-GAP_3"/>
    <property type="match status" value="3"/>
</dbReference>
<name>A0ABT0L923_9GAMM</name>
<organism evidence="3 4">
    <name type="scientific">Shewanella surugensis</name>
    <dbReference type="NCBI Taxonomy" id="212020"/>
    <lineage>
        <taxon>Bacteria</taxon>
        <taxon>Pseudomonadati</taxon>
        <taxon>Pseudomonadota</taxon>
        <taxon>Gammaproteobacteria</taxon>
        <taxon>Alteromonadales</taxon>
        <taxon>Shewanellaceae</taxon>
        <taxon>Shewanella</taxon>
    </lineage>
</organism>
<sequence>MKKLIILIMISVFYMANANSADISISKTSRFSNLEMTKIAINGWEADDSDAILIKNENLFYLEAGKIILEAPGFTESCNRRTEIDSFSGIINADDSITITKISGTYTSDGEFTFIDDNIICVNKKTAKIDKAKVILDGNDIVIENIEHGGANFTLKPTVNYNTKAMVTVDLNNDGYADLIFGNENGNNEVFLNQKNSFLKLKQTIPNPNKTRDIAIADINNNGYQDMVIANHGTPDLIFLNDGSGNLIKSGEIDNGVYLNDTNSLKLADFDLDGNIDLVISNSLSSGSLYSLFVYLNDGEGNFLNIGGYLTYSRGIRDVEVADINNDGNIDIVANGETATMFLINNGNAEFTTLDNPSTPKMGLDNVMDSAILDINGDGYLDIINASLTTNDIWLNAGGHFTRSSQSPEGKTRSITVGDVNNDGFSDIVFSNYERENKILLNDGFGYFSTLNVPFDSNIQTESAVIIDIDNDGNKEILFGNNGGNTTIKIDF</sequence>